<dbReference type="Pfam" id="PF07690">
    <property type="entry name" value="MFS_1"/>
    <property type="match status" value="1"/>
</dbReference>
<feature type="transmembrane region" description="Helical" evidence="7">
    <location>
        <begin position="172"/>
        <end position="193"/>
    </location>
</feature>
<gene>
    <name evidence="9" type="ORF">SEPCBS119000_003488</name>
</gene>
<feature type="region of interest" description="Disordered" evidence="6">
    <location>
        <begin position="1"/>
        <end position="34"/>
    </location>
</feature>
<evidence type="ECO:0000259" key="8">
    <source>
        <dbReference type="PROSITE" id="PS50850"/>
    </source>
</evidence>
<feature type="transmembrane region" description="Helical" evidence="7">
    <location>
        <begin position="413"/>
        <end position="437"/>
    </location>
</feature>
<dbReference type="InterPro" id="IPR036259">
    <property type="entry name" value="MFS_trans_sf"/>
</dbReference>
<keyword evidence="5" id="KW-0175">Coiled coil</keyword>
<dbReference type="PANTHER" id="PTHR23507">
    <property type="entry name" value="ZGC:174356"/>
    <property type="match status" value="1"/>
</dbReference>
<name>A0ABP0DN57_9PEZI</name>
<feature type="coiled-coil region" evidence="5">
    <location>
        <begin position="302"/>
        <end position="329"/>
    </location>
</feature>
<feature type="transmembrane region" description="Helical" evidence="7">
    <location>
        <begin position="141"/>
        <end position="160"/>
    </location>
</feature>
<dbReference type="PROSITE" id="PS50850">
    <property type="entry name" value="MFS"/>
    <property type="match status" value="1"/>
</dbReference>
<organism evidence="9 10">
    <name type="scientific">Sporothrix epigloea</name>
    <dbReference type="NCBI Taxonomy" id="1892477"/>
    <lineage>
        <taxon>Eukaryota</taxon>
        <taxon>Fungi</taxon>
        <taxon>Dikarya</taxon>
        <taxon>Ascomycota</taxon>
        <taxon>Pezizomycotina</taxon>
        <taxon>Sordariomycetes</taxon>
        <taxon>Sordariomycetidae</taxon>
        <taxon>Ophiostomatales</taxon>
        <taxon>Ophiostomataceae</taxon>
        <taxon>Sporothrix</taxon>
    </lineage>
</organism>
<evidence type="ECO:0000256" key="4">
    <source>
        <dbReference type="ARBA" id="ARBA00023136"/>
    </source>
</evidence>
<keyword evidence="4 7" id="KW-0472">Membrane</keyword>
<accession>A0ABP0DN57</accession>
<evidence type="ECO:0000256" key="3">
    <source>
        <dbReference type="ARBA" id="ARBA00022989"/>
    </source>
</evidence>
<feature type="transmembrane region" description="Helical" evidence="7">
    <location>
        <begin position="490"/>
        <end position="512"/>
    </location>
</feature>
<dbReference type="PANTHER" id="PTHR23507:SF40">
    <property type="entry name" value="TETRACYCLINE-EFFLUX TRANSPORTER"/>
    <property type="match status" value="1"/>
</dbReference>
<dbReference type="Gene3D" id="1.20.1250.20">
    <property type="entry name" value="MFS general substrate transporter like domains"/>
    <property type="match status" value="1"/>
</dbReference>
<evidence type="ECO:0000313" key="9">
    <source>
        <dbReference type="EMBL" id="CAK7269279.1"/>
    </source>
</evidence>
<dbReference type="InterPro" id="IPR011701">
    <property type="entry name" value="MFS"/>
</dbReference>
<evidence type="ECO:0000256" key="2">
    <source>
        <dbReference type="ARBA" id="ARBA00022692"/>
    </source>
</evidence>
<evidence type="ECO:0000256" key="1">
    <source>
        <dbReference type="ARBA" id="ARBA00004141"/>
    </source>
</evidence>
<keyword evidence="3 7" id="KW-1133">Transmembrane helix</keyword>
<feature type="transmembrane region" description="Helical" evidence="7">
    <location>
        <begin position="466"/>
        <end position="484"/>
    </location>
</feature>
<dbReference type="EMBL" id="CAWUON010000045">
    <property type="protein sequence ID" value="CAK7269279.1"/>
    <property type="molecule type" value="Genomic_DNA"/>
</dbReference>
<comment type="caution">
    <text evidence="9">The sequence shown here is derived from an EMBL/GenBank/DDBJ whole genome shotgun (WGS) entry which is preliminary data.</text>
</comment>
<dbReference type="SUPFAM" id="SSF103473">
    <property type="entry name" value="MFS general substrate transporter"/>
    <property type="match status" value="1"/>
</dbReference>
<comment type="subcellular location">
    <subcellularLocation>
        <location evidence="1">Membrane</location>
        <topology evidence="1">Multi-pass membrane protein</topology>
    </subcellularLocation>
</comment>
<dbReference type="InterPro" id="IPR020846">
    <property type="entry name" value="MFS_dom"/>
</dbReference>
<feature type="transmembrane region" description="Helical" evidence="7">
    <location>
        <begin position="73"/>
        <end position="92"/>
    </location>
</feature>
<protein>
    <recommendedName>
        <fullName evidence="8">Major facilitator superfamily (MFS) profile domain-containing protein</fullName>
    </recommendedName>
</protein>
<feature type="transmembrane region" description="Helical" evidence="7">
    <location>
        <begin position="524"/>
        <end position="548"/>
    </location>
</feature>
<keyword evidence="2 7" id="KW-0812">Transmembrane</keyword>
<feature type="transmembrane region" description="Helical" evidence="7">
    <location>
        <begin position="554"/>
        <end position="576"/>
    </location>
</feature>
<dbReference type="Proteomes" id="UP001642502">
    <property type="component" value="Unassembled WGS sequence"/>
</dbReference>
<evidence type="ECO:0000256" key="6">
    <source>
        <dbReference type="SAM" id="MobiDB-lite"/>
    </source>
</evidence>
<feature type="transmembrane region" description="Helical" evidence="7">
    <location>
        <begin position="374"/>
        <end position="393"/>
    </location>
</feature>
<keyword evidence="10" id="KW-1185">Reference proteome</keyword>
<feature type="transmembrane region" description="Helical" evidence="7">
    <location>
        <begin position="241"/>
        <end position="261"/>
    </location>
</feature>
<feature type="domain" description="Major facilitator superfamily (MFS) profile" evidence="8">
    <location>
        <begin position="74"/>
        <end position="581"/>
    </location>
</feature>
<feature type="transmembrane region" description="Helical" evidence="7">
    <location>
        <begin position="199"/>
        <end position="221"/>
    </location>
</feature>
<feature type="transmembrane region" description="Helical" evidence="7">
    <location>
        <begin position="267"/>
        <end position="289"/>
    </location>
</feature>
<evidence type="ECO:0000313" key="10">
    <source>
        <dbReference type="Proteomes" id="UP001642502"/>
    </source>
</evidence>
<evidence type="ECO:0000256" key="7">
    <source>
        <dbReference type="SAM" id="Phobius"/>
    </source>
</evidence>
<sequence length="618" mass="67267">MANTSSQEPQLVGAHVGARSAQESSETDYLLGESTRSANETAAPALGSAGGRKDSWTGYDEFAGLPWFRRPSFLWLVGPYALFALAFGVSMVPKLNLFVDLVCREYLADRGLDGLHVLPVVLGGKNPQCQIPGVQRSVATFMLAISVIVGSLSALTVPRLGSLSDRFGRKKILALTMCGGLTVEVTTLLAANFPDTVNYRWILVASVLDGLVGSFTMTNIVSHSYTSDCTPPSKRTITFGYLHACLFTSMAFGPLLSGYFVKWTGSLLSIFYVTLVCHSLFVLFIIFVLPESLSERRQNLAREKHAKEKEMFAAKLREAELQVSEAETSGLWTQKTGLVGLYRRTALRVQQSHPLAPLKILLPKGVDRARVRRNLIILATVDTLIIASAMSLGPVTLLYSEFMFHWGNFETSAFISLVSMVRVVVLMVIFPLVNYFVRVRPAARRQRLTGEVQSEANRGADRLDVWLIRSAVFADVVGLAGYVFARTPAAFVLCGVVTALGGVGSATIQSSLTKHIPPDRVGQLLGAVGLLHAVSRIIAPLVFNGLYAATIGSYPQAIFVLVSSMTFLVFLLTFFVRPFVYLVDSPAVVNDETTATPSARVVDEQANALVDDEVLQQI</sequence>
<evidence type="ECO:0000256" key="5">
    <source>
        <dbReference type="SAM" id="Coils"/>
    </source>
</evidence>
<reference evidence="9 10" key="1">
    <citation type="submission" date="2024-01" db="EMBL/GenBank/DDBJ databases">
        <authorList>
            <person name="Allen C."/>
            <person name="Tagirdzhanova G."/>
        </authorList>
    </citation>
    <scope>NUCLEOTIDE SEQUENCE [LARGE SCALE GENOMIC DNA]</scope>
    <source>
        <strain evidence="9 10">CBS 119000</strain>
    </source>
</reference>
<proteinExistence type="predicted"/>